<keyword evidence="2" id="KW-1185">Reference proteome</keyword>
<reference evidence="1 2" key="1">
    <citation type="submission" date="2020-10" db="EMBL/GenBank/DDBJ databases">
        <title>Complete genome sequence of Paludibaculum fermentans P105T, a facultatively anaerobic acidobacterium capable of dissimilatory Fe(III) reduction.</title>
        <authorList>
            <person name="Dedysh S.N."/>
            <person name="Beletsky A.V."/>
            <person name="Kulichevskaya I.S."/>
            <person name="Mardanov A.V."/>
            <person name="Ravin N.V."/>
        </authorList>
    </citation>
    <scope>NUCLEOTIDE SEQUENCE [LARGE SCALE GENOMIC DNA]</scope>
    <source>
        <strain evidence="1 2">P105</strain>
    </source>
</reference>
<organism evidence="1 2">
    <name type="scientific">Paludibaculum fermentans</name>
    <dbReference type="NCBI Taxonomy" id="1473598"/>
    <lineage>
        <taxon>Bacteria</taxon>
        <taxon>Pseudomonadati</taxon>
        <taxon>Acidobacteriota</taxon>
        <taxon>Terriglobia</taxon>
        <taxon>Bryobacterales</taxon>
        <taxon>Bryobacteraceae</taxon>
        <taxon>Paludibaculum</taxon>
    </lineage>
</organism>
<gene>
    <name evidence="1" type="ORF">IRI77_33895</name>
</gene>
<dbReference type="Proteomes" id="UP000593892">
    <property type="component" value="Chromosome"/>
</dbReference>
<dbReference type="SUPFAM" id="SSF53756">
    <property type="entry name" value="UDP-Glycosyltransferase/glycogen phosphorylase"/>
    <property type="match status" value="1"/>
</dbReference>
<sequence>MNRPSILYCAPGSGLGHVNRALAVCLELQELGVSAQIVTNSPFAAGLAQLARFPITRIPAERWQADVRHFAAAVQPELMVCDTFPRGMRGEWKDGLPVPAIYMARRLNPEAVSTFLGDPGWPDGIVQVIAAEELSGEHDAALAASKVPVVHLPGRIRLRPGLLPTEIPAELERLLDTGRCCLVVHGGPAAEVAQLAGLARKQGRPVAITPWGERMEGLPSFEYYPAGNLMARAAHVFTGAGYNAMADMMFLSEAHTAVAFPRRFDDQAARLASWRQAVQDGTREAAQAIAAVLAA</sequence>
<evidence type="ECO:0000313" key="1">
    <source>
        <dbReference type="EMBL" id="QOY87688.1"/>
    </source>
</evidence>
<accession>A0A7S7NQ50</accession>
<dbReference type="AlphaFoldDB" id="A0A7S7NQ50"/>
<name>A0A7S7NQ50_PALFE</name>
<proteinExistence type="predicted"/>
<dbReference type="EMBL" id="CP063849">
    <property type="protein sequence ID" value="QOY87688.1"/>
    <property type="molecule type" value="Genomic_DNA"/>
</dbReference>
<protein>
    <recommendedName>
        <fullName evidence="3">Glycosyltransferase</fullName>
    </recommendedName>
</protein>
<dbReference type="RefSeq" id="WP_194449355.1">
    <property type="nucleotide sequence ID" value="NZ_CP063849.1"/>
</dbReference>
<evidence type="ECO:0008006" key="3">
    <source>
        <dbReference type="Google" id="ProtNLM"/>
    </source>
</evidence>
<dbReference type="KEGG" id="pfer:IRI77_33895"/>
<evidence type="ECO:0000313" key="2">
    <source>
        <dbReference type="Proteomes" id="UP000593892"/>
    </source>
</evidence>